<dbReference type="GO" id="GO:0003677">
    <property type="term" value="F:DNA binding"/>
    <property type="evidence" value="ECO:0007669"/>
    <property type="project" value="UniProtKB-KW"/>
</dbReference>
<evidence type="ECO:0000256" key="8">
    <source>
        <dbReference type="ARBA" id="ARBA00023242"/>
    </source>
</evidence>
<dbReference type="FunFam" id="2.40.50.140:FF:000064">
    <property type="entry name" value="Replication protein A subunit"/>
    <property type="match status" value="1"/>
</dbReference>
<keyword evidence="19" id="KW-1185">Reference proteome</keyword>
<dbReference type="NCBIfam" id="TIGR00617">
    <property type="entry name" value="rpa1"/>
    <property type="match status" value="1"/>
</dbReference>
<dbReference type="Proteomes" id="UP000681722">
    <property type="component" value="Unassembled WGS sequence"/>
</dbReference>
<feature type="domain" description="Replication protein A OB" evidence="14">
    <location>
        <begin position="306"/>
        <end position="402"/>
    </location>
</feature>
<keyword evidence="8 9" id="KW-0539">Nucleus</keyword>
<sequence>MARLSTGALLRYLRGNVEEKATLQVLGMKLIDNKAGEDNQNRRYRLMLSDGKNTFSSCMLGSQLNSLIDNSELKENSIVRIEKCMCNVIDRQAGKFVLMIADLSVVVSTADKIGDPVVLPLTNISNNNLPTKSEPQDDIVVPNTTAPASKTNVIRQGSNVLPTADRLVNGKKGGNTNNTNNNNSNSTKPERIFTIDIWTIRARVTNKTAVRTWENARGKGQLFSCDLCDETGEIRATAFGSDCDKFFPMLEIGNVYYITKGTLKTANKQYNQTNNDYEMTFNHDTLIEACTEQTQIPETKFNFIPISEIAQRDPNSIVDVIGIVKSVSDIQRIVGKQSQKEFTKRDILLMDDKAKLSVTLWGQQAEEFDGSSNPVLAIKGAKISDFNGRTLSCLQSSIVKINPNIQEAHEIRTWYDNEGFEMDVEDLSTKTDRERMTPFKTIGQITSEQLGSNDKPDYITCKAICLMIKKDSVVYMSCPAENCSKKVIDNGDGTFRCEKCNASHENFKWSYMANAEISDSTGSQWITLFRNEAEALFGITPEEFGQMKSNNDEEAINAVVTKAQNNEKMFKLRIKIDNYNDEQRLRVTCVNISDVEYVNNVKQLLVDINQLTAS</sequence>
<protein>
    <recommendedName>
        <fullName evidence="9">Replication protein A subunit</fullName>
    </recommendedName>
</protein>
<dbReference type="GO" id="GO:0005634">
    <property type="term" value="C:nucleus"/>
    <property type="evidence" value="ECO:0007669"/>
    <property type="project" value="UniProtKB-SubCell"/>
</dbReference>
<proteinExistence type="inferred from homology"/>
<keyword evidence="3 9" id="KW-0235">DNA replication</keyword>
<dbReference type="OrthoDB" id="1751331at2759"/>
<dbReference type="InterPro" id="IPR031657">
    <property type="entry name" value="REPA_OB_2"/>
</dbReference>
<evidence type="ECO:0000259" key="14">
    <source>
        <dbReference type="Pfam" id="PF16900"/>
    </source>
</evidence>
<dbReference type="GO" id="GO:0008270">
    <property type="term" value="F:zinc ion binding"/>
    <property type="evidence" value="ECO:0007669"/>
    <property type="project" value="UniProtKB-KW"/>
</dbReference>
<evidence type="ECO:0000256" key="7">
    <source>
        <dbReference type="ARBA" id="ARBA00023125"/>
    </source>
</evidence>
<dbReference type="InterPro" id="IPR013955">
    <property type="entry name" value="Rep_factor-A_C"/>
</dbReference>
<evidence type="ECO:0000259" key="11">
    <source>
        <dbReference type="Pfam" id="PF01336"/>
    </source>
</evidence>
<feature type="domain" description="Replication factor-A protein 1 N-terminal" evidence="12">
    <location>
        <begin position="4"/>
        <end position="108"/>
    </location>
</feature>
<dbReference type="PANTHER" id="PTHR47165">
    <property type="entry name" value="OS03G0429900 PROTEIN"/>
    <property type="match status" value="1"/>
</dbReference>
<dbReference type="CDD" id="cd04475">
    <property type="entry name" value="RPA1_DBD_B"/>
    <property type="match status" value="1"/>
</dbReference>
<dbReference type="SUPFAM" id="SSF50249">
    <property type="entry name" value="Nucleic acid-binding proteins"/>
    <property type="match status" value="4"/>
</dbReference>
<dbReference type="InterPro" id="IPR012340">
    <property type="entry name" value="NA-bd_OB-fold"/>
</dbReference>
<feature type="domain" description="OB" evidence="11">
    <location>
        <begin position="198"/>
        <end position="280"/>
    </location>
</feature>
<evidence type="ECO:0000256" key="1">
    <source>
        <dbReference type="ARBA" id="ARBA00004123"/>
    </source>
</evidence>
<dbReference type="InterPro" id="IPR007199">
    <property type="entry name" value="Rep_factor-A_N"/>
</dbReference>
<dbReference type="Pfam" id="PF16900">
    <property type="entry name" value="REPA_OB_2"/>
    <property type="match status" value="1"/>
</dbReference>
<evidence type="ECO:0000256" key="10">
    <source>
        <dbReference type="SAM" id="MobiDB-lite"/>
    </source>
</evidence>
<dbReference type="GO" id="GO:0006281">
    <property type="term" value="P:DNA repair"/>
    <property type="evidence" value="ECO:0007669"/>
    <property type="project" value="InterPro"/>
</dbReference>
<dbReference type="EMBL" id="CAJNOK010001806">
    <property type="protein sequence ID" value="CAF0830910.1"/>
    <property type="molecule type" value="Genomic_DNA"/>
</dbReference>
<dbReference type="EMBL" id="CAJNOQ010002930">
    <property type="protein sequence ID" value="CAF0986546.1"/>
    <property type="molecule type" value="Genomic_DNA"/>
</dbReference>
<dbReference type="Gene3D" id="2.40.50.140">
    <property type="entry name" value="Nucleic acid-binding proteins"/>
    <property type="match status" value="4"/>
</dbReference>
<dbReference type="GO" id="GO:0006260">
    <property type="term" value="P:DNA replication"/>
    <property type="evidence" value="ECO:0007669"/>
    <property type="project" value="UniProtKB-KW"/>
</dbReference>
<dbReference type="PANTHER" id="PTHR47165:SF4">
    <property type="entry name" value="OS03G0429900 PROTEIN"/>
    <property type="match status" value="1"/>
</dbReference>
<gene>
    <name evidence="16" type="ORF">GPM918_LOCUS13033</name>
    <name evidence="15" type="ORF">OVA965_LOCUS6138</name>
    <name evidence="18" type="ORF">SRO942_LOCUS13033</name>
    <name evidence="17" type="ORF">TMI583_LOCUS6130</name>
</gene>
<dbReference type="FunFam" id="2.40.50.140:FF:000041">
    <property type="entry name" value="Replication protein A subunit"/>
    <property type="match status" value="1"/>
</dbReference>
<evidence type="ECO:0000313" key="15">
    <source>
        <dbReference type="EMBL" id="CAF0830910.1"/>
    </source>
</evidence>
<dbReference type="Pfam" id="PF08646">
    <property type="entry name" value="Rep_fac-A_C"/>
    <property type="match status" value="1"/>
</dbReference>
<evidence type="ECO:0000313" key="16">
    <source>
        <dbReference type="EMBL" id="CAF0986546.1"/>
    </source>
</evidence>
<keyword evidence="5 9" id="KW-0863">Zinc-finger</keyword>
<evidence type="ECO:0000256" key="3">
    <source>
        <dbReference type="ARBA" id="ARBA00022705"/>
    </source>
</evidence>
<dbReference type="Pfam" id="PF04057">
    <property type="entry name" value="Rep-A_N"/>
    <property type="match status" value="1"/>
</dbReference>
<dbReference type="EMBL" id="CAJOBA010001805">
    <property type="protein sequence ID" value="CAF3615312.1"/>
    <property type="molecule type" value="Genomic_DNA"/>
</dbReference>
<dbReference type="Pfam" id="PF01336">
    <property type="entry name" value="tRNA_anti-codon"/>
    <property type="match status" value="1"/>
</dbReference>
<dbReference type="InterPro" id="IPR004591">
    <property type="entry name" value="Rfa1"/>
</dbReference>
<dbReference type="Proteomes" id="UP000682733">
    <property type="component" value="Unassembled WGS sequence"/>
</dbReference>
<comment type="subunit">
    <text evidence="9">Component of the heterotrimeric canonical replication protein A complex (RPA).</text>
</comment>
<feature type="domain" description="Replication factor A C-terminal" evidence="13">
    <location>
        <begin position="458"/>
        <end position="604"/>
    </location>
</feature>
<dbReference type="CDD" id="cd04476">
    <property type="entry name" value="RPA1_DBD_C"/>
    <property type="match status" value="1"/>
</dbReference>
<evidence type="ECO:0000256" key="2">
    <source>
        <dbReference type="ARBA" id="ARBA00005690"/>
    </source>
</evidence>
<name>A0A814FRI5_9BILA</name>
<evidence type="ECO:0000259" key="13">
    <source>
        <dbReference type="Pfam" id="PF08646"/>
    </source>
</evidence>
<dbReference type="Proteomes" id="UP000677228">
    <property type="component" value="Unassembled WGS sequence"/>
</dbReference>
<evidence type="ECO:0000313" key="19">
    <source>
        <dbReference type="Proteomes" id="UP000663829"/>
    </source>
</evidence>
<dbReference type="InterPro" id="IPR004365">
    <property type="entry name" value="NA-bd_OB_tRNA"/>
</dbReference>
<dbReference type="FunFam" id="2.40.50.140:FF:000090">
    <property type="entry name" value="Replication protein A subunit"/>
    <property type="match status" value="1"/>
</dbReference>
<reference evidence="16" key="1">
    <citation type="submission" date="2021-02" db="EMBL/GenBank/DDBJ databases">
        <authorList>
            <person name="Nowell W R."/>
        </authorList>
    </citation>
    <scope>NUCLEOTIDE SEQUENCE</scope>
</reference>
<dbReference type="Proteomes" id="UP000663829">
    <property type="component" value="Unassembled WGS sequence"/>
</dbReference>
<feature type="region of interest" description="Disordered" evidence="10">
    <location>
        <begin position="165"/>
        <end position="188"/>
    </location>
</feature>
<evidence type="ECO:0000256" key="4">
    <source>
        <dbReference type="ARBA" id="ARBA00022723"/>
    </source>
</evidence>
<evidence type="ECO:0000256" key="6">
    <source>
        <dbReference type="ARBA" id="ARBA00022833"/>
    </source>
</evidence>
<evidence type="ECO:0000313" key="18">
    <source>
        <dbReference type="EMBL" id="CAF3758805.1"/>
    </source>
</evidence>
<keyword evidence="7 9" id="KW-0238">DNA-binding</keyword>
<comment type="function">
    <text evidence="9">As part of the heterotrimeric replication protein A complex (RPA/RP-A), binds and stabilizes single-stranded DNA intermediates, that form during DNA replication or upon DNA stress. It prevents their reannealing and in parallel, recruits and activates different proteins and complexes involved in DNA metabolism. Thereby, it plays an essential role both in DNA replication and the cellular response to DNA damage.</text>
</comment>
<evidence type="ECO:0000256" key="5">
    <source>
        <dbReference type="ARBA" id="ARBA00022771"/>
    </source>
</evidence>
<dbReference type="EMBL" id="CAJOBC010002930">
    <property type="protein sequence ID" value="CAF3758805.1"/>
    <property type="molecule type" value="Genomic_DNA"/>
</dbReference>
<accession>A0A814FRI5</accession>
<evidence type="ECO:0000259" key="12">
    <source>
        <dbReference type="Pfam" id="PF04057"/>
    </source>
</evidence>
<comment type="subcellular location">
    <subcellularLocation>
        <location evidence="1 9">Nucleus</location>
    </subcellularLocation>
</comment>
<dbReference type="CDD" id="cd04474">
    <property type="entry name" value="RPA1_DBD_A"/>
    <property type="match status" value="1"/>
</dbReference>
<dbReference type="AlphaFoldDB" id="A0A814FRI5"/>
<comment type="caution">
    <text evidence="16">The sequence shown here is derived from an EMBL/GenBank/DDBJ whole genome shotgun (WGS) entry which is preliminary data.</text>
</comment>
<keyword evidence="4 9" id="KW-0479">Metal-binding</keyword>
<evidence type="ECO:0000313" key="17">
    <source>
        <dbReference type="EMBL" id="CAF3615312.1"/>
    </source>
</evidence>
<evidence type="ECO:0000256" key="9">
    <source>
        <dbReference type="RuleBase" id="RU364130"/>
    </source>
</evidence>
<feature type="compositionally biased region" description="Low complexity" evidence="10">
    <location>
        <begin position="174"/>
        <end position="187"/>
    </location>
</feature>
<dbReference type="InterPro" id="IPR047192">
    <property type="entry name" value="Euk_RPA1_DBD_C"/>
</dbReference>
<dbReference type="GO" id="GO:0006310">
    <property type="term" value="P:DNA recombination"/>
    <property type="evidence" value="ECO:0007669"/>
    <property type="project" value="InterPro"/>
</dbReference>
<organism evidence="16 19">
    <name type="scientific">Didymodactylos carnosus</name>
    <dbReference type="NCBI Taxonomy" id="1234261"/>
    <lineage>
        <taxon>Eukaryota</taxon>
        <taxon>Metazoa</taxon>
        <taxon>Spiralia</taxon>
        <taxon>Gnathifera</taxon>
        <taxon>Rotifera</taxon>
        <taxon>Eurotatoria</taxon>
        <taxon>Bdelloidea</taxon>
        <taxon>Philodinida</taxon>
        <taxon>Philodinidae</taxon>
        <taxon>Didymodactylos</taxon>
    </lineage>
</organism>
<keyword evidence="6 9" id="KW-0862">Zinc</keyword>
<comment type="similarity">
    <text evidence="2 9">Belongs to the replication factor A protein 1 family.</text>
</comment>